<evidence type="ECO:0000256" key="3">
    <source>
        <dbReference type="ARBA" id="ARBA00022630"/>
    </source>
</evidence>
<dbReference type="OrthoDB" id="9769473at2"/>
<evidence type="ECO:0000313" key="9">
    <source>
        <dbReference type="Proteomes" id="UP000054977"/>
    </source>
</evidence>
<keyword evidence="4" id="KW-0274">FAD</keyword>
<dbReference type="Pfam" id="PF00441">
    <property type="entry name" value="Acyl-CoA_dh_1"/>
    <property type="match status" value="1"/>
</dbReference>
<evidence type="ECO:0000259" key="5">
    <source>
        <dbReference type="Pfam" id="PF00441"/>
    </source>
</evidence>
<dbReference type="InterPro" id="IPR013786">
    <property type="entry name" value="AcylCoA_DH/ox_N"/>
</dbReference>
<dbReference type="Proteomes" id="UP000054977">
    <property type="component" value="Unassembled WGS sequence"/>
</dbReference>
<dbReference type="FunFam" id="1.10.540.10:FF:000013">
    <property type="entry name" value="Acyl-CoA dehydrogenase"/>
    <property type="match status" value="1"/>
</dbReference>
<reference evidence="8" key="1">
    <citation type="submission" date="2016-01" db="EMBL/GenBank/DDBJ databases">
        <authorList>
            <person name="Peeters C."/>
        </authorList>
    </citation>
    <scope>NUCLEOTIDE SEQUENCE [LARGE SCALE GENOMIC DNA]</scope>
    <source>
        <strain evidence="8">LMG 22934</strain>
    </source>
</reference>
<comment type="caution">
    <text evidence="8">The sequence shown here is derived from an EMBL/GenBank/DDBJ whole genome shotgun (WGS) entry which is preliminary data.</text>
</comment>
<comment type="similarity">
    <text evidence="2">Belongs to the acyl-CoA dehydrogenase family.</text>
</comment>
<dbReference type="Gene3D" id="2.40.110.10">
    <property type="entry name" value="Butyryl-CoA Dehydrogenase, subunit A, domain 2"/>
    <property type="match status" value="1"/>
</dbReference>
<dbReference type="Gene3D" id="1.20.140.10">
    <property type="entry name" value="Butyryl-CoA Dehydrogenase, subunit A, domain 3"/>
    <property type="match status" value="1"/>
</dbReference>
<dbReference type="AlphaFoldDB" id="A0A158IN54"/>
<accession>A0A158IN54</accession>
<evidence type="ECO:0000259" key="6">
    <source>
        <dbReference type="Pfam" id="PF02770"/>
    </source>
</evidence>
<dbReference type="EMBL" id="FCNW02000037">
    <property type="protein sequence ID" value="SAL57490.1"/>
    <property type="molecule type" value="Genomic_DNA"/>
</dbReference>
<protein>
    <submittedName>
        <fullName evidence="8">Acyl-CoA dehydrogenase</fullName>
    </submittedName>
</protein>
<dbReference type="InterPro" id="IPR006091">
    <property type="entry name" value="Acyl-CoA_Oxase/DH_mid-dom"/>
</dbReference>
<dbReference type="FunFam" id="1.20.140.10:FF:000012">
    <property type="entry name" value="Acyl-CoA dehydrogenase fadE12"/>
    <property type="match status" value="1"/>
</dbReference>
<gene>
    <name evidence="8" type="ORF">AWB65_05046</name>
</gene>
<organism evidence="8 9">
    <name type="scientific">Caballeronia humi</name>
    <dbReference type="NCBI Taxonomy" id="326474"/>
    <lineage>
        <taxon>Bacteria</taxon>
        <taxon>Pseudomonadati</taxon>
        <taxon>Pseudomonadota</taxon>
        <taxon>Betaproteobacteria</taxon>
        <taxon>Burkholderiales</taxon>
        <taxon>Burkholderiaceae</taxon>
        <taxon>Caballeronia</taxon>
    </lineage>
</organism>
<dbReference type="PIRSF" id="PIRSF016578">
    <property type="entry name" value="HsaA"/>
    <property type="match status" value="1"/>
</dbReference>
<dbReference type="InterPro" id="IPR009100">
    <property type="entry name" value="AcylCoA_DH/oxidase_NM_dom_sf"/>
</dbReference>
<dbReference type="GO" id="GO:0003995">
    <property type="term" value="F:acyl-CoA dehydrogenase activity"/>
    <property type="evidence" value="ECO:0007669"/>
    <property type="project" value="InterPro"/>
</dbReference>
<feature type="domain" description="Acyl-CoA oxidase/dehydrogenase middle" evidence="6">
    <location>
        <begin position="121"/>
        <end position="219"/>
    </location>
</feature>
<dbReference type="RefSeq" id="WP_087669743.1">
    <property type="nucleotide sequence ID" value="NZ_FCNW02000037.1"/>
</dbReference>
<name>A0A158IN54_9BURK</name>
<feature type="domain" description="Acyl-CoA dehydrogenase/oxidase C-terminal" evidence="5">
    <location>
        <begin position="232"/>
        <end position="366"/>
    </location>
</feature>
<dbReference type="FunFam" id="2.40.110.10:FF:000014">
    <property type="entry name" value="Probable acyl-CoA dehydrogenase"/>
    <property type="match status" value="1"/>
</dbReference>
<dbReference type="InterPro" id="IPR037069">
    <property type="entry name" value="AcylCoA_DH/ox_N_sf"/>
</dbReference>
<dbReference type="InterPro" id="IPR046373">
    <property type="entry name" value="Acyl-CoA_Oxase/DH_mid-dom_sf"/>
</dbReference>
<dbReference type="SUPFAM" id="SSF56645">
    <property type="entry name" value="Acyl-CoA dehydrogenase NM domain-like"/>
    <property type="match status" value="1"/>
</dbReference>
<feature type="domain" description="Acyl-CoA dehydrogenase/oxidase N-terminal" evidence="7">
    <location>
        <begin position="10"/>
        <end position="116"/>
    </location>
</feature>
<comment type="cofactor">
    <cofactor evidence="1">
        <name>FAD</name>
        <dbReference type="ChEBI" id="CHEBI:57692"/>
    </cofactor>
</comment>
<evidence type="ECO:0000259" key="7">
    <source>
        <dbReference type="Pfam" id="PF02771"/>
    </source>
</evidence>
<dbReference type="InterPro" id="IPR036250">
    <property type="entry name" value="AcylCo_DH-like_C"/>
</dbReference>
<evidence type="ECO:0000313" key="8">
    <source>
        <dbReference type="EMBL" id="SAL57490.1"/>
    </source>
</evidence>
<dbReference type="PANTHER" id="PTHR43884:SF12">
    <property type="entry name" value="ISOVALERYL-COA DEHYDROGENASE, MITOCHONDRIAL-RELATED"/>
    <property type="match status" value="1"/>
</dbReference>
<dbReference type="Gene3D" id="1.10.540.10">
    <property type="entry name" value="Acyl-CoA dehydrogenase/oxidase, N-terminal domain"/>
    <property type="match status" value="1"/>
</dbReference>
<dbReference type="PROSITE" id="PS00073">
    <property type="entry name" value="ACYL_COA_DH_2"/>
    <property type="match status" value="1"/>
</dbReference>
<dbReference type="SUPFAM" id="SSF47203">
    <property type="entry name" value="Acyl-CoA dehydrogenase C-terminal domain-like"/>
    <property type="match status" value="1"/>
</dbReference>
<dbReference type="InterPro" id="IPR006089">
    <property type="entry name" value="Acyl-CoA_DH_CS"/>
</dbReference>
<sequence length="387" mass="43076">MINTSADPYQDLREAVRDLCQEFPAEYFRKVDDERSYPEAFVEALTKAGWLAALIPQEYGGSGLGLTEASVIMEEINRSGGNSGACHGQMYNMGTLLRHGSAEQKQRYLPKIASGELRLQSMGVTEPTTGTDTTKIKTTAQRKGDRYVINGQKVWISRIQHSDLMILLARTTPLAEVKKKSEGMSIFLVDLREAEAKGMTVRPIPNMVNHETNELFFDNLEIPAENLIGEEGKGFKYILDGLNAERTLIAAECIGDGYWFIDKVTQYAKDRVVFGRPIGQNQGVQFPIARALVNVEAASLMRYKACELYDAHQHCGAQANMAKLLAADASWEAANACLQFHGGFGFASEYDVERKFRETRLYQVAPISTNLILSYVAEHILGLPRSF</sequence>
<dbReference type="GO" id="GO:0050660">
    <property type="term" value="F:flavin adenine dinucleotide binding"/>
    <property type="evidence" value="ECO:0007669"/>
    <property type="project" value="InterPro"/>
</dbReference>
<dbReference type="STRING" id="326474.AWB65_05046"/>
<evidence type="ECO:0000256" key="2">
    <source>
        <dbReference type="ARBA" id="ARBA00009347"/>
    </source>
</evidence>
<dbReference type="Pfam" id="PF02770">
    <property type="entry name" value="Acyl-CoA_dh_M"/>
    <property type="match status" value="1"/>
</dbReference>
<dbReference type="InterPro" id="IPR009075">
    <property type="entry name" value="AcylCo_DH/oxidase_C"/>
</dbReference>
<evidence type="ECO:0000256" key="1">
    <source>
        <dbReference type="ARBA" id="ARBA00001974"/>
    </source>
</evidence>
<evidence type="ECO:0000256" key="4">
    <source>
        <dbReference type="ARBA" id="ARBA00022827"/>
    </source>
</evidence>
<dbReference type="Pfam" id="PF02771">
    <property type="entry name" value="Acyl-CoA_dh_N"/>
    <property type="match status" value="1"/>
</dbReference>
<keyword evidence="9" id="KW-1185">Reference proteome</keyword>
<proteinExistence type="inferred from homology"/>
<keyword evidence="3" id="KW-0285">Flavoprotein</keyword>
<dbReference type="PANTHER" id="PTHR43884">
    <property type="entry name" value="ACYL-COA DEHYDROGENASE"/>
    <property type="match status" value="1"/>
</dbReference>